<sequence>MLEIADAILLPVVCAIRSLAISAMFAALPLAISPAPLARFPTLRAGFLGGDDFPLVAVEGVRYRGFFRGSALDEHAAHHLVLGAPGPVLGVALRAERLGDGRPANAPDVAFQVPEGVFVSAAMVLLRKVCTAYCTEFAPRGAGKRKGLAAKPQSP</sequence>
<name>A0ABS1AXM5_BURVI</name>
<keyword evidence="1" id="KW-0812">Transmembrane</keyword>
<evidence type="ECO:0008006" key="4">
    <source>
        <dbReference type="Google" id="ProtNLM"/>
    </source>
</evidence>
<protein>
    <recommendedName>
        <fullName evidence="4">Secreted protein</fullName>
    </recommendedName>
</protein>
<evidence type="ECO:0000313" key="2">
    <source>
        <dbReference type="EMBL" id="MBJ9688271.1"/>
    </source>
</evidence>
<keyword evidence="3" id="KW-1185">Reference proteome</keyword>
<gene>
    <name evidence="2" type="ORF">I5589_14445</name>
</gene>
<reference evidence="2 3" key="1">
    <citation type="submission" date="2020-11" db="EMBL/GenBank/DDBJ databases">
        <title>Enhanced detection system for hospital associated transmission using whole genome sequencing surveillance.</title>
        <authorList>
            <person name="Harrison L.H."/>
            <person name="Van Tyne D."/>
            <person name="Marsh J.W."/>
            <person name="Griffith M.P."/>
            <person name="Snyder D.J."/>
            <person name="Cooper V.S."/>
            <person name="Mustapha M."/>
        </authorList>
    </citation>
    <scope>NUCLEOTIDE SEQUENCE [LARGE SCALE GENOMIC DNA]</scope>
    <source>
        <strain evidence="2 3">BC00020</strain>
    </source>
</reference>
<comment type="caution">
    <text evidence="2">The sequence shown here is derived from an EMBL/GenBank/DDBJ whole genome shotgun (WGS) entry which is preliminary data.</text>
</comment>
<keyword evidence="1" id="KW-0472">Membrane</keyword>
<keyword evidence="1" id="KW-1133">Transmembrane helix</keyword>
<dbReference type="Proteomes" id="UP000808215">
    <property type="component" value="Unassembled WGS sequence"/>
</dbReference>
<dbReference type="EMBL" id="JADVKH010000028">
    <property type="protein sequence ID" value="MBJ9688271.1"/>
    <property type="molecule type" value="Genomic_DNA"/>
</dbReference>
<evidence type="ECO:0000313" key="3">
    <source>
        <dbReference type="Proteomes" id="UP000808215"/>
    </source>
</evidence>
<organism evidence="2 3">
    <name type="scientific">Burkholderia vietnamiensis</name>
    <dbReference type="NCBI Taxonomy" id="60552"/>
    <lineage>
        <taxon>Bacteria</taxon>
        <taxon>Pseudomonadati</taxon>
        <taxon>Pseudomonadota</taxon>
        <taxon>Betaproteobacteria</taxon>
        <taxon>Burkholderiales</taxon>
        <taxon>Burkholderiaceae</taxon>
        <taxon>Burkholderia</taxon>
        <taxon>Burkholderia cepacia complex</taxon>
    </lineage>
</organism>
<feature type="transmembrane region" description="Helical" evidence="1">
    <location>
        <begin position="7"/>
        <end position="32"/>
    </location>
</feature>
<evidence type="ECO:0000256" key="1">
    <source>
        <dbReference type="SAM" id="Phobius"/>
    </source>
</evidence>
<accession>A0ABS1AXM5</accession>
<proteinExistence type="predicted"/>